<dbReference type="GO" id="GO:0032259">
    <property type="term" value="P:methylation"/>
    <property type="evidence" value="ECO:0007669"/>
    <property type="project" value="UniProtKB-KW"/>
</dbReference>
<dbReference type="Gene3D" id="3.40.50.150">
    <property type="entry name" value="Vaccinia Virus protein VP39"/>
    <property type="match status" value="1"/>
</dbReference>
<evidence type="ECO:0000313" key="5">
    <source>
        <dbReference type="EMBL" id="CAH2350546.1"/>
    </source>
</evidence>
<name>A0A9P0VW61_9ASCO</name>
<evidence type="ECO:0000256" key="2">
    <source>
        <dbReference type="ARBA" id="ARBA00022603"/>
    </source>
</evidence>
<reference evidence="5" key="1">
    <citation type="submission" date="2022-03" db="EMBL/GenBank/DDBJ databases">
        <authorList>
            <person name="Legras J.-L."/>
            <person name="Devillers H."/>
            <person name="Grondin C."/>
        </authorList>
    </citation>
    <scope>NUCLEOTIDE SEQUENCE</scope>
    <source>
        <strain evidence="5">CLIB 1423</strain>
    </source>
</reference>
<feature type="domain" description="Methyltransferase type 11" evidence="4">
    <location>
        <begin position="43"/>
        <end position="156"/>
    </location>
</feature>
<dbReference type="InterPro" id="IPR029063">
    <property type="entry name" value="SAM-dependent_MTases_sf"/>
</dbReference>
<dbReference type="PANTHER" id="PTHR44942">
    <property type="entry name" value="METHYLTRANSF_11 DOMAIN-CONTAINING PROTEIN"/>
    <property type="match status" value="1"/>
</dbReference>
<keyword evidence="3" id="KW-0808">Transferase</keyword>
<dbReference type="SUPFAM" id="SSF53335">
    <property type="entry name" value="S-adenosyl-L-methionine-dependent methyltransferases"/>
    <property type="match status" value="1"/>
</dbReference>
<proteinExistence type="inferred from homology"/>
<comment type="caution">
    <text evidence="5">The sequence shown here is derived from an EMBL/GenBank/DDBJ whole genome shotgun (WGS) entry which is preliminary data.</text>
</comment>
<evidence type="ECO:0000313" key="6">
    <source>
        <dbReference type="Proteomes" id="UP000837801"/>
    </source>
</evidence>
<protein>
    <submittedName>
        <fullName evidence="5">Trans-aconitate 3-methyltransferase</fullName>
    </submittedName>
</protein>
<dbReference type="CDD" id="cd02440">
    <property type="entry name" value="AdoMet_MTases"/>
    <property type="match status" value="1"/>
</dbReference>
<keyword evidence="6" id="KW-1185">Reference proteome</keyword>
<gene>
    <name evidence="5" type="ORF">CLIB1423_01S12552</name>
</gene>
<dbReference type="GO" id="GO:0008757">
    <property type="term" value="F:S-adenosylmethionine-dependent methyltransferase activity"/>
    <property type="evidence" value="ECO:0007669"/>
    <property type="project" value="InterPro"/>
</dbReference>
<dbReference type="InterPro" id="IPR013216">
    <property type="entry name" value="Methyltransf_11"/>
</dbReference>
<dbReference type="PANTHER" id="PTHR44942:SF4">
    <property type="entry name" value="METHYLTRANSFERASE TYPE 11 DOMAIN-CONTAINING PROTEIN"/>
    <property type="match status" value="1"/>
</dbReference>
<evidence type="ECO:0000259" key="4">
    <source>
        <dbReference type="Pfam" id="PF08241"/>
    </source>
</evidence>
<dbReference type="EMBL" id="CAKXYY010000001">
    <property type="protein sequence ID" value="CAH2350546.1"/>
    <property type="molecule type" value="Genomic_DNA"/>
</dbReference>
<dbReference type="AlphaFoldDB" id="A0A9P0VW61"/>
<dbReference type="InterPro" id="IPR051052">
    <property type="entry name" value="Diverse_substrate_MTase"/>
</dbReference>
<dbReference type="Pfam" id="PF08241">
    <property type="entry name" value="Methyltransf_11"/>
    <property type="match status" value="1"/>
</dbReference>
<dbReference type="OrthoDB" id="10027013at2759"/>
<evidence type="ECO:0000256" key="1">
    <source>
        <dbReference type="ARBA" id="ARBA00008361"/>
    </source>
</evidence>
<comment type="similarity">
    <text evidence="1">Belongs to the methyltransferase superfamily.</text>
</comment>
<organism evidence="5 6">
    <name type="scientific">[Candida] railenensis</name>
    <dbReference type="NCBI Taxonomy" id="45579"/>
    <lineage>
        <taxon>Eukaryota</taxon>
        <taxon>Fungi</taxon>
        <taxon>Dikarya</taxon>
        <taxon>Ascomycota</taxon>
        <taxon>Saccharomycotina</taxon>
        <taxon>Pichiomycetes</taxon>
        <taxon>Debaryomycetaceae</taxon>
        <taxon>Kurtzmaniella</taxon>
    </lineage>
</organism>
<dbReference type="Proteomes" id="UP000837801">
    <property type="component" value="Unassembled WGS sequence"/>
</dbReference>
<sequence>MSTFSKANFKTLNYNSFRPHYPASFYKILGDYASQKSGIKKAVDLGCGTGVATYPLLNFSDQVIGVDLSPKMVETANSLVNDRCETMGISDKSRIHFVAGSVESLAYDNSSNKDEKIFGNGDLDLITAAQCIHWFQDYPTFFQSIAKSLKPGGTLAYWYYIDSIVVDYKGSNLDSASIKTAKLEKSWQIVSKYLYDDPNFAGPHWEQPGRGILRDHLRKVDEAIPKDLFTDIKKNKFISDISDPEKTFPSVENGDLKIVMKDLPLSAIKDYHSTASGIHNYKEAHGDKAIDIPSQILKDWESELGWGEDTTVDYVFHSGYTFMRKK</sequence>
<evidence type="ECO:0000256" key="3">
    <source>
        <dbReference type="ARBA" id="ARBA00022679"/>
    </source>
</evidence>
<keyword evidence="2" id="KW-0489">Methyltransferase</keyword>
<accession>A0A9P0VW61</accession>